<dbReference type="GO" id="GO:0000155">
    <property type="term" value="F:phosphorelay sensor kinase activity"/>
    <property type="evidence" value="ECO:0007669"/>
    <property type="project" value="InterPro"/>
</dbReference>
<dbReference type="Gene3D" id="3.40.50.2300">
    <property type="match status" value="1"/>
</dbReference>
<evidence type="ECO:0000313" key="13">
    <source>
        <dbReference type="Proteomes" id="UP000256838"/>
    </source>
</evidence>
<evidence type="ECO:0000256" key="4">
    <source>
        <dbReference type="ARBA" id="ARBA00022553"/>
    </source>
</evidence>
<feature type="domain" description="PAC" evidence="11">
    <location>
        <begin position="123"/>
        <end position="178"/>
    </location>
</feature>
<feature type="domain" description="PAS" evidence="10">
    <location>
        <begin position="48"/>
        <end position="103"/>
    </location>
</feature>
<dbReference type="SMART" id="SM00091">
    <property type="entry name" value="PAS"/>
    <property type="match status" value="1"/>
</dbReference>
<evidence type="ECO:0000259" key="10">
    <source>
        <dbReference type="PROSITE" id="PS50112"/>
    </source>
</evidence>
<keyword evidence="5" id="KW-0808">Transferase</keyword>
<evidence type="ECO:0000259" key="11">
    <source>
        <dbReference type="PROSITE" id="PS50113"/>
    </source>
</evidence>
<dbReference type="SUPFAM" id="SSF55874">
    <property type="entry name" value="ATPase domain of HSP90 chaperone/DNA topoisomerase II/histidine kinase"/>
    <property type="match status" value="1"/>
</dbReference>
<comment type="subcellular location">
    <subcellularLocation>
        <location evidence="2">Cell inner membrane</location>
        <topology evidence="2">Multi-pass membrane protein</topology>
    </subcellularLocation>
</comment>
<dbReference type="Gene3D" id="3.30.565.10">
    <property type="entry name" value="Histidine kinase-like ATPase, C-terminal domain"/>
    <property type="match status" value="1"/>
</dbReference>
<feature type="domain" description="Histidine kinase" evidence="8">
    <location>
        <begin position="188"/>
        <end position="406"/>
    </location>
</feature>
<evidence type="ECO:0000313" key="12">
    <source>
        <dbReference type="EMBL" id="RDU98645.1"/>
    </source>
</evidence>
<dbReference type="AlphaFoldDB" id="A0A3D8K1C8"/>
<dbReference type="InterPro" id="IPR000700">
    <property type="entry name" value="PAS-assoc_C"/>
</dbReference>
<dbReference type="PANTHER" id="PTHR43547">
    <property type="entry name" value="TWO-COMPONENT HISTIDINE KINASE"/>
    <property type="match status" value="1"/>
</dbReference>
<dbReference type="SMART" id="SM00388">
    <property type="entry name" value="HisKA"/>
    <property type="match status" value="1"/>
</dbReference>
<proteinExistence type="predicted"/>
<dbReference type="SMART" id="SM00387">
    <property type="entry name" value="HATPase_c"/>
    <property type="match status" value="1"/>
</dbReference>
<name>A0A3D8K1C8_9BURK</name>
<dbReference type="SUPFAM" id="SSF52172">
    <property type="entry name" value="CheY-like"/>
    <property type="match status" value="1"/>
</dbReference>
<dbReference type="InterPro" id="IPR035965">
    <property type="entry name" value="PAS-like_dom_sf"/>
</dbReference>
<dbReference type="FunFam" id="3.30.565.10:FF:000006">
    <property type="entry name" value="Sensor histidine kinase WalK"/>
    <property type="match status" value="1"/>
</dbReference>
<dbReference type="Gene3D" id="3.30.450.20">
    <property type="entry name" value="PAS domain"/>
    <property type="match status" value="1"/>
</dbReference>
<evidence type="ECO:0000256" key="2">
    <source>
        <dbReference type="ARBA" id="ARBA00004429"/>
    </source>
</evidence>
<dbReference type="EMBL" id="QRGA01000006">
    <property type="protein sequence ID" value="RDU98645.1"/>
    <property type="molecule type" value="Genomic_DNA"/>
</dbReference>
<dbReference type="OrthoDB" id="9768069at2"/>
<comment type="caution">
    <text evidence="12">The sequence shown here is derived from an EMBL/GenBank/DDBJ whole genome shotgun (WGS) entry which is preliminary data.</text>
</comment>
<evidence type="ECO:0000259" key="8">
    <source>
        <dbReference type="PROSITE" id="PS50109"/>
    </source>
</evidence>
<dbReference type="PROSITE" id="PS50109">
    <property type="entry name" value="HIS_KIN"/>
    <property type="match status" value="1"/>
</dbReference>
<keyword evidence="6" id="KW-0418">Kinase</keyword>
<dbReference type="InterPro" id="IPR011006">
    <property type="entry name" value="CheY-like_superfamily"/>
</dbReference>
<organism evidence="12 13">
    <name type="scientific">Trinickia dinghuensis</name>
    <dbReference type="NCBI Taxonomy" id="2291023"/>
    <lineage>
        <taxon>Bacteria</taxon>
        <taxon>Pseudomonadati</taxon>
        <taxon>Pseudomonadota</taxon>
        <taxon>Betaproteobacteria</taxon>
        <taxon>Burkholderiales</taxon>
        <taxon>Burkholderiaceae</taxon>
        <taxon>Trinickia</taxon>
    </lineage>
</organism>
<keyword evidence="13" id="KW-1185">Reference proteome</keyword>
<dbReference type="CDD" id="cd00082">
    <property type="entry name" value="HisKA"/>
    <property type="match status" value="1"/>
</dbReference>
<dbReference type="InterPro" id="IPR001789">
    <property type="entry name" value="Sig_transdc_resp-reg_receiver"/>
</dbReference>
<gene>
    <name evidence="12" type="ORF">DWV00_10200</name>
</gene>
<protein>
    <recommendedName>
        <fullName evidence="3">histidine kinase</fullName>
        <ecNumber evidence="3">2.7.13.3</ecNumber>
    </recommendedName>
</protein>
<comment type="catalytic activity">
    <reaction evidence="1">
        <text>ATP + protein L-histidine = ADP + protein N-phospho-L-histidine.</text>
        <dbReference type="EC" id="2.7.13.3"/>
    </reaction>
</comment>
<dbReference type="InterPro" id="IPR005467">
    <property type="entry name" value="His_kinase_dom"/>
</dbReference>
<dbReference type="Pfam" id="PF00512">
    <property type="entry name" value="HisKA"/>
    <property type="match status" value="1"/>
</dbReference>
<dbReference type="PANTHER" id="PTHR43547:SF2">
    <property type="entry name" value="HYBRID SIGNAL TRANSDUCTION HISTIDINE KINASE C"/>
    <property type="match status" value="1"/>
</dbReference>
<dbReference type="Pfam" id="PF00072">
    <property type="entry name" value="Response_reg"/>
    <property type="match status" value="1"/>
</dbReference>
<dbReference type="Proteomes" id="UP000256838">
    <property type="component" value="Unassembled WGS sequence"/>
</dbReference>
<dbReference type="PRINTS" id="PR00344">
    <property type="entry name" value="BCTRLSENSOR"/>
</dbReference>
<dbReference type="CDD" id="cd00130">
    <property type="entry name" value="PAS"/>
    <property type="match status" value="1"/>
</dbReference>
<dbReference type="GO" id="GO:0005886">
    <property type="term" value="C:plasma membrane"/>
    <property type="evidence" value="ECO:0007669"/>
    <property type="project" value="UniProtKB-SubCell"/>
</dbReference>
<dbReference type="PROSITE" id="PS50113">
    <property type="entry name" value="PAC"/>
    <property type="match status" value="1"/>
</dbReference>
<reference evidence="12 13" key="1">
    <citation type="submission" date="2018-08" db="EMBL/GenBank/DDBJ databases">
        <title>Paraburkholderia sp. DHOM06 isolated from forest soil.</title>
        <authorList>
            <person name="Gao Z.-H."/>
            <person name="Qiu L.-H."/>
        </authorList>
    </citation>
    <scope>NUCLEOTIDE SEQUENCE [LARGE SCALE GENOMIC DNA]</scope>
    <source>
        <strain evidence="12 13">DHOM06</strain>
    </source>
</reference>
<keyword evidence="4 7" id="KW-0597">Phosphoprotein</keyword>
<dbReference type="SUPFAM" id="SSF55785">
    <property type="entry name" value="PYP-like sensor domain (PAS domain)"/>
    <property type="match status" value="1"/>
</dbReference>
<dbReference type="EC" id="2.7.13.3" evidence="3"/>
<dbReference type="InterPro" id="IPR004358">
    <property type="entry name" value="Sig_transdc_His_kin-like_C"/>
</dbReference>
<evidence type="ECO:0000256" key="6">
    <source>
        <dbReference type="ARBA" id="ARBA00022777"/>
    </source>
</evidence>
<evidence type="ECO:0000256" key="5">
    <source>
        <dbReference type="ARBA" id="ARBA00022679"/>
    </source>
</evidence>
<dbReference type="Pfam" id="PF13426">
    <property type="entry name" value="PAS_9"/>
    <property type="match status" value="1"/>
</dbReference>
<dbReference type="PROSITE" id="PS50110">
    <property type="entry name" value="RESPONSE_REGULATORY"/>
    <property type="match status" value="1"/>
</dbReference>
<dbReference type="Gene3D" id="1.10.287.130">
    <property type="match status" value="1"/>
</dbReference>
<dbReference type="SUPFAM" id="SSF47384">
    <property type="entry name" value="Homodimeric domain of signal transducing histidine kinase"/>
    <property type="match status" value="1"/>
</dbReference>
<dbReference type="InterPro" id="IPR003594">
    <property type="entry name" value="HATPase_dom"/>
</dbReference>
<dbReference type="InterPro" id="IPR000014">
    <property type="entry name" value="PAS"/>
</dbReference>
<dbReference type="InterPro" id="IPR003661">
    <property type="entry name" value="HisK_dim/P_dom"/>
</dbReference>
<evidence type="ECO:0000256" key="1">
    <source>
        <dbReference type="ARBA" id="ARBA00000085"/>
    </source>
</evidence>
<feature type="modified residue" description="4-aspartylphosphate" evidence="7">
    <location>
        <position position="480"/>
    </location>
</feature>
<accession>A0A3D8K1C8</accession>
<dbReference type="PROSITE" id="PS50112">
    <property type="entry name" value="PAS"/>
    <property type="match status" value="1"/>
</dbReference>
<evidence type="ECO:0000256" key="3">
    <source>
        <dbReference type="ARBA" id="ARBA00012438"/>
    </source>
</evidence>
<dbReference type="SMART" id="SM00448">
    <property type="entry name" value="REC"/>
    <property type="match status" value="1"/>
</dbReference>
<feature type="domain" description="Response regulatory" evidence="9">
    <location>
        <begin position="430"/>
        <end position="547"/>
    </location>
</feature>
<dbReference type="InterPro" id="IPR036890">
    <property type="entry name" value="HATPase_C_sf"/>
</dbReference>
<dbReference type="NCBIfam" id="TIGR00229">
    <property type="entry name" value="sensory_box"/>
    <property type="match status" value="1"/>
</dbReference>
<dbReference type="Pfam" id="PF02518">
    <property type="entry name" value="HATPase_c"/>
    <property type="match status" value="1"/>
</dbReference>
<evidence type="ECO:0000256" key="7">
    <source>
        <dbReference type="PROSITE-ProRule" id="PRU00169"/>
    </source>
</evidence>
<dbReference type="InterPro" id="IPR036097">
    <property type="entry name" value="HisK_dim/P_sf"/>
</dbReference>
<sequence length="553" mass="60739">MRCALVGFQRQSSVAFFQRTYAAVMRPDSFASDSHTFSPPPPEPVVTSEERLRILLESVQDYAIYLLDTDGCIISWNSGAEKIKGYAAQEVLGQHFSMFYPPDDVAKGTPEAELATAARTGRVEDEGWRVRKDGTMFWANVVITAVYASGDDGRRLRGFAKVTRDMTERKRLRELEAASQHMNEFLATLAHELRNPLAPVSNALSVMMLEPLVSPTLRQCRDMIDRQISHLTRLVDDLLDAGRVTTRKVALRLEPVELSDIVVRAIEMIRPHVVSRQQAIEVHVPQTGIVVNGDGTRLVQVVQGLLNNASKFSEHGGRIGIEIDKVGTFARVRVSDDGCGIDAVAIDSIFDLFVQADNRFERKESGLGIGLTLCRWLVEMHGGSVEASSEGLGRGATFTVRLPLFAVQDAANDEGMTGQTRERNDLGTLAVLVVDDNCDSADSMAMLLRMKGHRVQVAYSGAQALDAAERAERIDVALIDIAMPGADGFAVLRQLKRTKALSGACFAAMTGFGQESDVARSLGEGFDQHLTKPVQLQLLDTLLARAEERRRQS</sequence>
<evidence type="ECO:0000259" key="9">
    <source>
        <dbReference type="PROSITE" id="PS50110"/>
    </source>
</evidence>